<keyword evidence="2" id="KW-0862">Zinc</keyword>
<evidence type="ECO:0000313" key="8">
    <source>
        <dbReference type="Proteomes" id="UP000032946"/>
    </source>
</evidence>
<dbReference type="InterPro" id="IPR051491">
    <property type="entry name" value="Recombinase/Transposase-rel"/>
</dbReference>
<dbReference type="PANTHER" id="PTHR36172">
    <property type="match status" value="1"/>
</dbReference>
<gene>
    <name evidence="7" type="ORF">ARTHRO_40195</name>
</gene>
<feature type="domain" description="Transposase putative helix-turn-helix" evidence="6">
    <location>
        <begin position="190"/>
        <end position="226"/>
    </location>
</feature>
<dbReference type="InterPro" id="IPR010095">
    <property type="entry name" value="Cas12f1-like_TNB"/>
</dbReference>
<sequence>MLHPALPPGEDGKNSAQLKPFVPLATNEDTSSKKPRNKSPLSVMQESAPIPKRMTSLDRLNFYAEHTQQHKFLQKLAVDSILNGENSSLYWNEYTKEISAHLSSLTPIGLSVSDFHSLNGYVQKVDVNSWFSGKRVSLQNKNSLAISCPSSTVSLLGFTDYESTKNQPVKNFKKKPRHQTSKMTPNSLRKVRLYPCQELHAVWKRWLAAYRWIYNYTIATLKHGYQGTCFDCQKLVRDSEKPEWVKFLPGHQLQEAVADAFDAFKQANAAGGQVKFKSCRAPSQIIKFKVNNFKNGTWYTRLTKGLTFTSPQAIPKNCLYGTQLKYARGKWYGCFPEYQERETTEQKRVMALDPGVRSFLVGYDGESITEFATNDIGKINRLCYHLDLLMSRISQCKIKRKRDQMRKASHRMRERIRNLVDDLHKKVAHVLVNHYKLIFLPTFNSSEMVLKSRRKLNSKSVRNLLTWSHYRFAKHLMQQAERKGVLVVRCNESYTSKTCPHCGQIHEKLGGSKVFKCPNCGYTAPRDWVGARNIMLRALQATAVVFQDNAILFQSA</sequence>
<dbReference type="PANTHER" id="PTHR36172:SF1">
    <property type="entry name" value="RESOLVASE-RELATED"/>
    <property type="match status" value="1"/>
</dbReference>
<dbReference type="Proteomes" id="UP000032946">
    <property type="component" value="Chromosome"/>
</dbReference>
<reference evidence="7 8" key="1">
    <citation type="submission" date="2014-02" db="EMBL/GenBank/DDBJ databases">
        <authorList>
            <person name="Genoscope - CEA"/>
        </authorList>
    </citation>
    <scope>NUCLEOTIDE SEQUENCE [LARGE SCALE GENOMIC DNA]</scope>
    <source>
        <strain evidence="7 8">PCC 8005</strain>
    </source>
</reference>
<evidence type="ECO:0000256" key="2">
    <source>
        <dbReference type="ARBA" id="ARBA00022833"/>
    </source>
</evidence>
<evidence type="ECO:0000256" key="3">
    <source>
        <dbReference type="ARBA" id="ARBA00023125"/>
    </source>
</evidence>
<dbReference type="GO" id="GO:0003677">
    <property type="term" value="F:DNA binding"/>
    <property type="evidence" value="ECO:0007669"/>
    <property type="project" value="UniProtKB-KW"/>
</dbReference>
<evidence type="ECO:0000256" key="1">
    <source>
        <dbReference type="ARBA" id="ARBA00022723"/>
    </source>
</evidence>
<feature type="region of interest" description="Disordered" evidence="4">
    <location>
        <begin position="1"/>
        <end position="50"/>
    </location>
</feature>
<evidence type="ECO:0000256" key="4">
    <source>
        <dbReference type="SAM" id="MobiDB-lite"/>
    </source>
</evidence>
<accession>A0A9P1NZ40</accession>
<dbReference type="Pfam" id="PF12323">
    <property type="entry name" value="HTH_OrfB_IS605"/>
    <property type="match status" value="1"/>
</dbReference>
<keyword evidence="8" id="KW-1185">Reference proteome</keyword>
<protein>
    <submittedName>
        <fullName evidence="7">Transposase</fullName>
    </submittedName>
</protein>
<keyword evidence="1" id="KW-0479">Metal-binding</keyword>
<evidence type="ECO:0000259" key="5">
    <source>
        <dbReference type="Pfam" id="PF07282"/>
    </source>
</evidence>
<feature type="domain" description="Cas12f1-like TNB" evidence="5">
    <location>
        <begin position="469"/>
        <end position="534"/>
    </location>
</feature>
<name>A0A9P1NZ40_9CYAN</name>
<dbReference type="EMBL" id="FO818640">
    <property type="protein sequence ID" value="CDM95789.1"/>
    <property type="molecule type" value="Genomic_DNA"/>
</dbReference>
<evidence type="ECO:0000313" key="7">
    <source>
        <dbReference type="EMBL" id="CDM95789.1"/>
    </source>
</evidence>
<keyword evidence="3" id="KW-0238">DNA-binding</keyword>
<dbReference type="Pfam" id="PF07282">
    <property type="entry name" value="Cas12f1-like_TNB"/>
    <property type="match status" value="1"/>
</dbReference>
<proteinExistence type="predicted"/>
<evidence type="ECO:0000259" key="6">
    <source>
        <dbReference type="Pfam" id="PF12323"/>
    </source>
</evidence>
<organism evidence="7 8">
    <name type="scientific">Limnospira indica PCC 8005</name>
    <dbReference type="NCBI Taxonomy" id="376219"/>
    <lineage>
        <taxon>Bacteria</taxon>
        <taxon>Bacillati</taxon>
        <taxon>Cyanobacteriota</taxon>
        <taxon>Cyanophyceae</taxon>
        <taxon>Oscillatoriophycideae</taxon>
        <taxon>Oscillatoriales</taxon>
        <taxon>Sirenicapillariaceae</taxon>
        <taxon>Limnospira</taxon>
    </lineage>
</organism>
<dbReference type="InterPro" id="IPR021027">
    <property type="entry name" value="Transposase_put_HTH"/>
</dbReference>
<dbReference type="NCBIfam" id="NF040570">
    <property type="entry name" value="guided_TnpB"/>
    <property type="match status" value="1"/>
</dbReference>
<dbReference type="AlphaFoldDB" id="A0A9P1NZ40"/>